<dbReference type="Proteomes" id="UP000233782">
    <property type="component" value="Unassembled WGS sequence"/>
</dbReference>
<comment type="caution">
    <text evidence="1">The sequence shown here is derived from an EMBL/GenBank/DDBJ whole genome shotgun (WGS) entry which is preliminary data.</text>
</comment>
<proteinExistence type="predicted"/>
<dbReference type="AlphaFoldDB" id="A0A2N3V429"/>
<gene>
    <name evidence="1" type="ORF">BD749_1337</name>
</gene>
<keyword evidence="2" id="KW-1185">Reference proteome</keyword>
<sequence>MKKFLAKTRDTKLYLLLVMCTWIFTSHAQSVEMGRLVTTYTQDFNTLPATGTTAELGKDAFIPDG</sequence>
<evidence type="ECO:0000313" key="1">
    <source>
        <dbReference type="EMBL" id="PKV76384.1"/>
    </source>
</evidence>
<name>A0A2N3V429_9BACT</name>
<evidence type="ECO:0000313" key="2">
    <source>
        <dbReference type="Proteomes" id="UP000233782"/>
    </source>
</evidence>
<protein>
    <submittedName>
        <fullName evidence="1">Uncharacterized protein</fullName>
    </submittedName>
</protein>
<reference evidence="1 2" key="1">
    <citation type="submission" date="2017-12" db="EMBL/GenBank/DDBJ databases">
        <title>Genomic Encyclopedia of Type Strains, Phase III (KMG-III): the genomes of soil and plant-associated and newly described type strains.</title>
        <authorList>
            <person name="Whitman W."/>
        </authorList>
    </citation>
    <scope>NUCLEOTIDE SEQUENCE [LARGE SCALE GENOMIC DNA]</scope>
    <source>
        <strain evidence="1 2">LP43</strain>
    </source>
</reference>
<organism evidence="1 2">
    <name type="scientific">Pontibacter ramchanderi</name>
    <dbReference type="NCBI Taxonomy" id="1179743"/>
    <lineage>
        <taxon>Bacteria</taxon>
        <taxon>Pseudomonadati</taxon>
        <taxon>Bacteroidota</taxon>
        <taxon>Cytophagia</taxon>
        <taxon>Cytophagales</taxon>
        <taxon>Hymenobacteraceae</taxon>
        <taxon>Pontibacter</taxon>
    </lineage>
</organism>
<accession>A0A2N3V429</accession>
<dbReference type="EMBL" id="PJMU01000001">
    <property type="protein sequence ID" value="PKV76384.1"/>
    <property type="molecule type" value="Genomic_DNA"/>
</dbReference>
<dbReference type="RefSeq" id="WP_101443508.1">
    <property type="nucleotide sequence ID" value="NZ_PJMU01000001.1"/>
</dbReference>